<dbReference type="InterPro" id="IPR054691">
    <property type="entry name" value="LeuA/HCS_post-cat"/>
</dbReference>
<dbReference type="PANTHER" id="PTHR42880">
    <property type="entry name" value="HOMOCITRATE SYNTHASE"/>
    <property type="match status" value="1"/>
</dbReference>
<dbReference type="GO" id="GO:0019752">
    <property type="term" value="P:carboxylic acid metabolic process"/>
    <property type="evidence" value="ECO:0007669"/>
    <property type="project" value="InterPro"/>
</dbReference>
<dbReference type="InterPro" id="IPR013785">
    <property type="entry name" value="Aldolase_TIM"/>
</dbReference>
<dbReference type="EMBL" id="BARW01000398">
    <property type="protein sequence ID" value="GAI63951.1"/>
    <property type="molecule type" value="Genomic_DNA"/>
</dbReference>
<dbReference type="PROSITE" id="PS00816">
    <property type="entry name" value="AIPM_HOMOCIT_SYNTH_2"/>
    <property type="match status" value="1"/>
</dbReference>
<keyword evidence="1" id="KW-0808">Transferase</keyword>
<dbReference type="PANTHER" id="PTHR42880:SF1">
    <property type="entry name" value="ISOPROPYLMALATE_HOMOCITRATE_CITRAMALATE SYNTHASE FAMILY PROTEIN"/>
    <property type="match status" value="1"/>
</dbReference>
<organism evidence="3">
    <name type="scientific">marine sediment metagenome</name>
    <dbReference type="NCBI Taxonomy" id="412755"/>
    <lineage>
        <taxon>unclassified sequences</taxon>
        <taxon>metagenomes</taxon>
        <taxon>ecological metagenomes</taxon>
    </lineage>
</organism>
<feature type="domain" description="Pyruvate carboxyltransferase" evidence="2">
    <location>
        <begin position="38"/>
        <end position="285"/>
    </location>
</feature>
<dbReference type="PROSITE" id="PS50991">
    <property type="entry name" value="PYR_CT"/>
    <property type="match status" value="1"/>
</dbReference>
<dbReference type="Gene3D" id="3.20.20.70">
    <property type="entry name" value="Aldolase class I"/>
    <property type="match status" value="1"/>
</dbReference>
<accession>X1RAB3</accession>
<dbReference type="AlphaFoldDB" id="X1RAB3"/>
<dbReference type="GO" id="GO:0046912">
    <property type="term" value="F:acyltransferase activity, acyl groups converted into alkyl on transfer"/>
    <property type="evidence" value="ECO:0007669"/>
    <property type="project" value="InterPro"/>
</dbReference>
<dbReference type="Pfam" id="PF22617">
    <property type="entry name" value="HCS_D2"/>
    <property type="match status" value="1"/>
</dbReference>
<feature type="non-terminal residue" evidence="3">
    <location>
        <position position="391"/>
    </location>
</feature>
<reference evidence="3" key="1">
    <citation type="journal article" date="2014" name="Front. Microbiol.">
        <title>High frequency of phylogenetically diverse reductive dehalogenase-homologous genes in deep subseafloor sedimentary metagenomes.</title>
        <authorList>
            <person name="Kawai M."/>
            <person name="Futagami T."/>
            <person name="Toyoda A."/>
            <person name="Takaki Y."/>
            <person name="Nishi S."/>
            <person name="Hori S."/>
            <person name="Arai W."/>
            <person name="Tsubouchi T."/>
            <person name="Morono Y."/>
            <person name="Uchiyama I."/>
            <person name="Ito T."/>
            <person name="Fujiyama A."/>
            <person name="Inagaki F."/>
            <person name="Takami H."/>
        </authorList>
    </citation>
    <scope>NUCLEOTIDE SEQUENCE</scope>
    <source>
        <strain evidence="3">Expedition CK06-06</strain>
    </source>
</reference>
<comment type="caution">
    <text evidence="3">The sequence shown here is derived from an EMBL/GenBank/DDBJ whole genome shotgun (WGS) entry which is preliminary data.</text>
</comment>
<evidence type="ECO:0000256" key="1">
    <source>
        <dbReference type="ARBA" id="ARBA00022679"/>
    </source>
</evidence>
<dbReference type="Pfam" id="PF00682">
    <property type="entry name" value="HMGL-like"/>
    <property type="match status" value="1"/>
</dbReference>
<evidence type="ECO:0000259" key="2">
    <source>
        <dbReference type="PROSITE" id="PS50991"/>
    </source>
</evidence>
<sequence>MWVNAWAYMRMDKQQRWWNFEWNFADTVQNQINLPEKVIIKDDTLREGEETPGAYFTIEQKIEIAKLLEEMGIPEIEVGYAAGIKEHADTFKALKREGIKMKLSSHARLYVEDVKKEVDDILAAEADHVNFLLVPSPVLKNKNDVFSRITEGIEYAKSQGAYVAFGSGRVIPKYWEKFVTLALDAGVDRIVVYDGNGCATPLAFKDVVQFTKKIVGDIPIEVHTHNDLGLAVATTLAGVEGGAEIVDVVFNGLGDRAGNAATEEVIMALEILYGIDLNLKLEKIMEISQLIEKYSKTPLQAHKAIVGKNCFIHESDLHVEQILIGNWTTWELYQPWVVGQSRKLIFGATTLQDRAIKAKLNKMGLNPNKNDLDVLLEKIQEKIKIQDYISR</sequence>
<dbReference type="InterPro" id="IPR002034">
    <property type="entry name" value="AIPM/Hcit_synth_CS"/>
</dbReference>
<evidence type="ECO:0000313" key="3">
    <source>
        <dbReference type="EMBL" id="GAI63951.1"/>
    </source>
</evidence>
<gene>
    <name evidence="3" type="ORF">S12H4_01847</name>
</gene>
<name>X1RAB3_9ZZZZ</name>
<dbReference type="Gene3D" id="1.10.238.260">
    <property type="match status" value="1"/>
</dbReference>
<proteinExistence type="predicted"/>
<dbReference type="InterPro" id="IPR000891">
    <property type="entry name" value="PYR_CT"/>
</dbReference>
<dbReference type="SUPFAM" id="SSF51569">
    <property type="entry name" value="Aldolase"/>
    <property type="match status" value="1"/>
</dbReference>
<protein>
    <recommendedName>
        <fullName evidence="2">Pyruvate carboxyltransferase domain-containing protein</fullName>
    </recommendedName>
</protein>